<dbReference type="SFLD" id="SFLDS00003">
    <property type="entry name" value="Haloacid_Dehalogenase"/>
    <property type="match status" value="1"/>
</dbReference>
<evidence type="ECO:0008006" key="3">
    <source>
        <dbReference type="Google" id="ProtNLM"/>
    </source>
</evidence>
<dbReference type="STRING" id="105231.A0A1Y1I4P4"/>
<dbReference type="SFLD" id="SFLDG01129">
    <property type="entry name" value="C1.5:_HAD__Beta-PGM__Phosphata"/>
    <property type="match status" value="1"/>
</dbReference>
<dbReference type="PANTHER" id="PTHR43885">
    <property type="entry name" value="HALOACID DEHALOGENASE-LIKE HYDROLASE"/>
    <property type="match status" value="1"/>
</dbReference>
<dbReference type="InterPro" id="IPR023214">
    <property type="entry name" value="HAD_sf"/>
</dbReference>
<dbReference type="Proteomes" id="UP000054558">
    <property type="component" value="Unassembled WGS sequence"/>
</dbReference>
<evidence type="ECO:0000313" key="1">
    <source>
        <dbReference type="EMBL" id="GAQ85910.1"/>
    </source>
</evidence>
<dbReference type="PANTHER" id="PTHR43885:SF1">
    <property type="entry name" value="SUPERFAMILY HYDROLASE, PUTATIVE (AFU_ORTHOLOGUE AFUA_4G13290)-RELATED"/>
    <property type="match status" value="1"/>
</dbReference>
<gene>
    <name evidence="1" type="ORF">KFL_002600180</name>
</gene>
<dbReference type="SUPFAM" id="SSF56784">
    <property type="entry name" value="HAD-like"/>
    <property type="match status" value="1"/>
</dbReference>
<dbReference type="AlphaFoldDB" id="A0A1Y1I4P4"/>
<dbReference type="OMA" id="PALILWD"/>
<evidence type="ECO:0000313" key="2">
    <source>
        <dbReference type="Proteomes" id="UP000054558"/>
    </source>
</evidence>
<dbReference type="EMBL" id="DF237209">
    <property type="protein sequence ID" value="GAQ85910.1"/>
    <property type="molecule type" value="Genomic_DNA"/>
</dbReference>
<dbReference type="Gene3D" id="3.40.50.1000">
    <property type="entry name" value="HAD superfamily/HAD-like"/>
    <property type="match status" value="1"/>
</dbReference>
<dbReference type="OrthoDB" id="40579at2759"/>
<reference evidence="1 2" key="1">
    <citation type="journal article" date="2014" name="Nat. Commun.">
        <title>Klebsormidium flaccidum genome reveals primary factors for plant terrestrial adaptation.</title>
        <authorList>
            <person name="Hori K."/>
            <person name="Maruyama F."/>
            <person name="Fujisawa T."/>
            <person name="Togashi T."/>
            <person name="Yamamoto N."/>
            <person name="Seo M."/>
            <person name="Sato S."/>
            <person name="Yamada T."/>
            <person name="Mori H."/>
            <person name="Tajima N."/>
            <person name="Moriyama T."/>
            <person name="Ikeuchi M."/>
            <person name="Watanabe M."/>
            <person name="Wada H."/>
            <person name="Kobayashi K."/>
            <person name="Saito M."/>
            <person name="Masuda T."/>
            <person name="Sasaki-Sekimoto Y."/>
            <person name="Mashiguchi K."/>
            <person name="Awai K."/>
            <person name="Shimojima M."/>
            <person name="Masuda S."/>
            <person name="Iwai M."/>
            <person name="Nobusawa T."/>
            <person name="Narise T."/>
            <person name="Kondo S."/>
            <person name="Saito H."/>
            <person name="Sato R."/>
            <person name="Murakawa M."/>
            <person name="Ihara Y."/>
            <person name="Oshima-Yamada Y."/>
            <person name="Ohtaka K."/>
            <person name="Satoh M."/>
            <person name="Sonobe K."/>
            <person name="Ishii M."/>
            <person name="Ohtani R."/>
            <person name="Kanamori-Sato M."/>
            <person name="Honoki R."/>
            <person name="Miyazaki D."/>
            <person name="Mochizuki H."/>
            <person name="Umetsu J."/>
            <person name="Higashi K."/>
            <person name="Shibata D."/>
            <person name="Kamiya Y."/>
            <person name="Sato N."/>
            <person name="Nakamura Y."/>
            <person name="Tabata S."/>
            <person name="Ida S."/>
            <person name="Kurokawa K."/>
            <person name="Ohta H."/>
        </authorList>
    </citation>
    <scope>NUCLEOTIDE SEQUENCE [LARGE SCALE GENOMIC DNA]</scope>
    <source>
        <strain evidence="1 2">NIES-2285</strain>
    </source>
</reference>
<accession>A0A1Y1I4P4</accession>
<dbReference type="Gene3D" id="1.10.150.240">
    <property type="entry name" value="Putative phosphatase, domain 2"/>
    <property type="match status" value="1"/>
</dbReference>
<keyword evidence="2" id="KW-1185">Reference proteome</keyword>
<dbReference type="Pfam" id="PF00702">
    <property type="entry name" value="Hydrolase"/>
    <property type="match status" value="1"/>
</dbReference>
<protein>
    <recommendedName>
        <fullName evidence="3">Haloacid dehalogenase-like hydrolase (HAD) superfamily protein</fullName>
    </recommendedName>
</protein>
<dbReference type="InterPro" id="IPR036412">
    <property type="entry name" value="HAD-like_sf"/>
</dbReference>
<organism evidence="1 2">
    <name type="scientific">Klebsormidium nitens</name>
    <name type="common">Green alga</name>
    <name type="synonym">Ulothrix nitens</name>
    <dbReference type="NCBI Taxonomy" id="105231"/>
    <lineage>
        <taxon>Eukaryota</taxon>
        <taxon>Viridiplantae</taxon>
        <taxon>Streptophyta</taxon>
        <taxon>Klebsormidiophyceae</taxon>
        <taxon>Klebsormidiales</taxon>
        <taxon>Klebsormidiaceae</taxon>
        <taxon>Klebsormidium</taxon>
    </lineage>
</organism>
<sequence>MDQVLISFDVDGTLIRSIGEDANAFHKRAFSYVMKQIYGVDGTIDAIKHHGSTDKQVLINTLAHYGVPPSQSEPRVPEATDKMLEYARLHPEEVSLGLEILPGVAALLQELHSRKTVLIGLVTGNLEEIAWMKMMALGIYPFFSTPQFGGFGSDHIERGELVKVARRRAEELFPGGIKSHFHVGDTPADIQAASYGGAHAVGVCTGVFSALELTEAGKGNKHGVTILTGLADQSLFLQTVGL</sequence>
<dbReference type="InterPro" id="IPR023198">
    <property type="entry name" value="PGP-like_dom2"/>
</dbReference>
<name>A0A1Y1I4P4_KLENI</name>
<proteinExistence type="predicted"/>